<protein>
    <recommendedName>
        <fullName evidence="3">Endonuclease-reverse transcriptase</fullName>
    </recommendedName>
</protein>
<dbReference type="PANTHER" id="PTHR47027:SF20">
    <property type="entry name" value="REVERSE TRANSCRIPTASE-LIKE PROTEIN WITH RNA-DIRECTED DNA POLYMERASE DOMAIN"/>
    <property type="match status" value="1"/>
</dbReference>
<dbReference type="EMBL" id="KZ308488">
    <property type="protein sequence ID" value="KAG8230425.1"/>
    <property type="molecule type" value="Genomic_DNA"/>
</dbReference>
<dbReference type="AlphaFoldDB" id="A0A8K0K8N9"/>
<evidence type="ECO:0008006" key="3">
    <source>
        <dbReference type="Google" id="ProtNLM"/>
    </source>
</evidence>
<reference evidence="1" key="1">
    <citation type="submission" date="2013-04" db="EMBL/GenBank/DDBJ databases">
        <authorList>
            <person name="Qu J."/>
            <person name="Murali S.C."/>
            <person name="Bandaranaike D."/>
            <person name="Bellair M."/>
            <person name="Blankenburg K."/>
            <person name="Chao H."/>
            <person name="Dinh H."/>
            <person name="Doddapaneni H."/>
            <person name="Downs B."/>
            <person name="Dugan-Rocha S."/>
            <person name="Elkadiri S."/>
            <person name="Gnanaolivu R.D."/>
            <person name="Hernandez B."/>
            <person name="Javaid M."/>
            <person name="Jayaseelan J.C."/>
            <person name="Lee S."/>
            <person name="Li M."/>
            <person name="Ming W."/>
            <person name="Munidasa M."/>
            <person name="Muniz J."/>
            <person name="Nguyen L."/>
            <person name="Ongeri F."/>
            <person name="Osuji N."/>
            <person name="Pu L.-L."/>
            <person name="Puazo M."/>
            <person name="Qu C."/>
            <person name="Quiroz J."/>
            <person name="Raj R."/>
            <person name="Weissenberger G."/>
            <person name="Xin Y."/>
            <person name="Zou X."/>
            <person name="Han Y."/>
            <person name="Richards S."/>
            <person name="Worley K."/>
            <person name="Muzny D."/>
            <person name="Gibbs R."/>
        </authorList>
    </citation>
    <scope>NUCLEOTIDE SEQUENCE</scope>
    <source>
        <strain evidence="1">Sampled in the wild</strain>
    </source>
</reference>
<reference evidence="1" key="2">
    <citation type="submission" date="2017-10" db="EMBL/GenBank/DDBJ databases">
        <title>Ladona fulva Genome sequencing and assembly.</title>
        <authorList>
            <person name="Murali S."/>
            <person name="Richards S."/>
            <person name="Bandaranaike D."/>
            <person name="Bellair M."/>
            <person name="Blankenburg K."/>
            <person name="Chao H."/>
            <person name="Dinh H."/>
            <person name="Doddapaneni H."/>
            <person name="Dugan-Rocha S."/>
            <person name="Elkadiri S."/>
            <person name="Gnanaolivu R."/>
            <person name="Hernandez B."/>
            <person name="Skinner E."/>
            <person name="Javaid M."/>
            <person name="Lee S."/>
            <person name="Li M."/>
            <person name="Ming W."/>
            <person name="Munidasa M."/>
            <person name="Muniz J."/>
            <person name="Nguyen L."/>
            <person name="Hughes D."/>
            <person name="Osuji N."/>
            <person name="Pu L.-L."/>
            <person name="Puazo M."/>
            <person name="Qu C."/>
            <person name="Quiroz J."/>
            <person name="Raj R."/>
            <person name="Weissenberger G."/>
            <person name="Xin Y."/>
            <person name="Zou X."/>
            <person name="Han Y."/>
            <person name="Worley K."/>
            <person name="Muzny D."/>
            <person name="Gibbs R."/>
        </authorList>
    </citation>
    <scope>NUCLEOTIDE SEQUENCE</scope>
    <source>
        <strain evidence="1">Sampled in the wild</strain>
    </source>
</reference>
<dbReference type="PANTHER" id="PTHR47027">
    <property type="entry name" value="REVERSE TRANSCRIPTASE DOMAIN-CONTAINING PROTEIN"/>
    <property type="match status" value="1"/>
</dbReference>
<organism evidence="1 2">
    <name type="scientific">Ladona fulva</name>
    <name type="common">Scarce chaser dragonfly</name>
    <name type="synonym">Libellula fulva</name>
    <dbReference type="NCBI Taxonomy" id="123851"/>
    <lineage>
        <taxon>Eukaryota</taxon>
        <taxon>Metazoa</taxon>
        <taxon>Ecdysozoa</taxon>
        <taxon>Arthropoda</taxon>
        <taxon>Hexapoda</taxon>
        <taxon>Insecta</taxon>
        <taxon>Pterygota</taxon>
        <taxon>Palaeoptera</taxon>
        <taxon>Odonata</taxon>
        <taxon>Epiprocta</taxon>
        <taxon>Anisoptera</taxon>
        <taxon>Libelluloidea</taxon>
        <taxon>Libellulidae</taxon>
        <taxon>Ladona</taxon>
    </lineage>
</organism>
<dbReference type="Proteomes" id="UP000792457">
    <property type="component" value="Unassembled WGS sequence"/>
</dbReference>
<dbReference type="OrthoDB" id="6626863at2759"/>
<sequence length="296" mass="34603">MLRAEENFRENSTREAYKEINFFKKGFQPSTNICRGRNGNLLTDKEKEDFGNLETAAKDLGLTVNEHKTKFMLQSRKPRVGNGQHITIGNYNFEGVNNFTYLGSNVSSDNDETKEIRKRIDAANRAFYSLLPVFKSKIVYRETKIKLYKTLIHTVLSYGIKTWTMTAKSAELLDSLEKRMLRRIYGPINSEGIWRIRWNHVIYELYKEPKISTHIKLMRLKWAGHVQRMPETRVARKVFLESVGGKRPVGKPRARWEDNVSKDTRDVLGIRNWREQSRDRDGFRQKIDDAKAQLGL</sequence>
<evidence type="ECO:0000313" key="1">
    <source>
        <dbReference type="EMBL" id="KAG8230425.1"/>
    </source>
</evidence>
<accession>A0A8K0K8N9</accession>
<name>A0A8K0K8N9_LADFU</name>
<comment type="caution">
    <text evidence="1">The sequence shown here is derived from an EMBL/GenBank/DDBJ whole genome shotgun (WGS) entry which is preliminary data.</text>
</comment>
<keyword evidence="2" id="KW-1185">Reference proteome</keyword>
<gene>
    <name evidence="1" type="ORF">J437_LFUL015446</name>
</gene>
<proteinExistence type="predicted"/>
<evidence type="ECO:0000313" key="2">
    <source>
        <dbReference type="Proteomes" id="UP000792457"/>
    </source>
</evidence>